<dbReference type="Pfam" id="PF09650">
    <property type="entry name" value="PHA_gran_rgn"/>
    <property type="match status" value="1"/>
</dbReference>
<dbReference type="InterPro" id="IPR013433">
    <property type="entry name" value="PHA_gran_rgn"/>
</dbReference>
<accession>A0A2H0KTT3</accession>
<gene>
    <name evidence="1" type="ORF">COV84_04450</name>
</gene>
<name>A0A2H0KTT3_9BACT</name>
<evidence type="ECO:0000313" key="2">
    <source>
        <dbReference type="Proteomes" id="UP000229317"/>
    </source>
</evidence>
<dbReference type="AlphaFoldDB" id="A0A2H0KTT3"/>
<organism evidence="1 2">
    <name type="scientific">Candidatus Portnoybacteria bacterium CG11_big_fil_rev_8_21_14_0_20_40_15</name>
    <dbReference type="NCBI Taxonomy" id="1974817"/>
    <lineage>
        <taxon>Bacteria</taxon>
        <taxon>Candidatus Portnoyibacteriota</taxon>
    </lineage>
</organism>
<evidence type="ECO:0008006" key="3">
    <source>
        <dbReference type="Google" id="ProtNLM"/>
    </source>
</evidence>
<comment type="caution">
    <text evidence="1">The sequence shown here is derived from an EMBL/GenBank/DDBJ whole genome shotgun (WGS) entry which is preliminary data.</text>
</comment>
<proteinExistence type="predicted"/>
<sequence length="100" mass="11457">MAKLRMTIKHQLSQEEALKRVRNLFSELRVQFADKIINLKEEWNENKDKFSFSVSGFSVSGELKVGPTQVEISGNLPFVVSFFRGKIESVIKERAEILLA</sequence>
<evidence type="ECO:0000313" key="1">
    <source>
        <dbReference type="EMBL" id="PIQ74834.1"/>
    </source>
</evidence>
<protein>
    <recommendedName>
        <fullName evidence="3">Polyhydroxyalkanoic acid system protein</fullName>
    </recommendedName>
</protein>
<reference evidence="1 2" key="1">
    <citation type="submission" date="2017-09" db="EMBL/GenBank/DDBJ databases">
        <title>Depth-based differentiation of microbial function through sediment-hosted aquifers and enrichment of novel symbionts in the deep terrestrial subsurface.</title>
        <authorList>
            <person name="Probst A.J."/>
            <person name="Ladd B."/>
            <person name="Jarett J.K."/>
            <person name="Geller-Mcgrath D.E."/>
            <person name="Sieber C.M."/>
            <person name="Emerson J.B."/>
            <person name="Anantharaman K."/>
            <person name="Thomas B.C."/>
            <person name="Malmstrom R."/>
            <person name="Stieglmeier M."/>
            <person name="Klingl A."/>
            <person name="Woyke T."/>
            <person name="Ryan C.M."/>
            <person name="Banfield J.F."/>
        </authorList>
    </citation>
    <scope>NUCLEOTIDE SEQUENCE [LARGE SCALE GENOMIC DNA]</scope>
    <source>
        <strain evidence="1">CG11_big_fil_rev_8_21_14_0_20_40_15</strain>
    </source>
</reference>
<dbReference type="EMBL" id="PCVO01000067">
    <property type="protein sequence ID" value="PIQ74834.1"/>
    <property type="molecule type" value="Genomic_DNA"/>
</dbReference>
<dbReference type="Proteomes" id="UP000229317">
    <property type="component" value="Unassembled WGS sequence"/>
</dbReference>